<name>A0A1I7ZFC9_9BILA</name>
<accession>A0A1I7ZFC9</accession>
<sequence>MEACENDWRRLQTVEDDCWKWLKTLVKFLEVMMLKTFLRWLHNCILRRKRSHGITESDRKLSNIRLANASCFLWSMPRRRTARNSRSSRSFDMFLCEHVAK</sequence>
<evidence type="ECO:0000313" key="2">
    <source>
        <dbReference type="WBParaSite" id="L893_g25639.t1"/>
    </source>
</evidence>
<keyword evidence="1" id="KW-1185">Reference proteome</keyword>
<organism evidence="1 2">
    <name type="scientific">Steinernema glaseri</name>
    <dbReference type="NCBI Taxonomy" id="37863"/>
    <lineage>
        <taxon>Eukaryota</taxon>
        <taxon>Metazoa</taxon>
        <taxon>Ecdysozoa</taxon>
        <taxon>Nematoda</taxon>
        <taxon>Chromadorea</taxon>
        <taxon>Rhabditida</taxon>
        <taxon>Tylenchina</taxon>
        <taxon>Panagrolaimomorpha</taxon>
        <taxon>Strongyloidoidea</taxon>
        <taxon>Steinernematidae</taxon>
        <taxon>Steinernema</taxon>
    </lineage>
</organism>
<dbReference type="WBParaSite" id="L893_g25639.t1">
    <property type="protein sequence ID" value="L893_g25639.t1"/>
    <property type="gene ID" value="L893_g25639"/>
</dbReference>
<dbReference type="Proteomes" id="UP000095287">
    <property type="component" value="Unplaced"/>
</dbReference>
<dbReference type="AlphaFoldDB" id="A0A1I7ZFC9"/>
<reference evidence="2" key="1">
    <citation type="submission" date="2016-11" db="UniProtKB">
        <authorList>
            <consortium name="WormBaseParasite"/>
        </authorList>
    </citation>
    <scope>IDENTIFICATION</scope>
</reference>
<proteinExistence type="predicted"/>
<protein>
    <submittedName>
        <fullName evidence="2">Ovule protein</fullName>
    </submittedName>
</protein>
<evidence type="ECO:0000313" key="1">
    <source>
        <dbReference type="Proteomes" id="UP000095287"/>
    </source>
</evidence>